<name>A0A9W9MLS5_9EURO</name>
<dbReference type="GeneID" id="83178935"/>
<sequence>MASSEEFKITKLNRNDFDEWSALFRGYIDFYETSIPEDQYEKTFERILDAESDLYGLVMRQQNAGESTDGKMIAIAHFFPQQTPWSEKKIMLLNDLFVDPSLRGKGQGRKMIQAVADASKEMGCFRLQWMTKHDNVAARRLYDTMAEAAFVQYRMGLD</sequence>
<evidence type="ECO:0000313" key="4">
    <source>
        <dbReference type="EMBL" id="KAJ5203693.1"/>
    </source>
</evidence>
<keyword evidence="5" id="KW-1185">Reference proteome</keyword>
<keyword evidence="2" id="KW-0012">Acyltransferase</keyword>
<gene>
    <name evidence="4" type="ORF">N7498_004572</name>
</gene>
<feature type="domain" description="N-acetyltransferase" evidence="3">
    <location>
        <begin position="7"/>
        <end position="158"/>
    </location>
</feature>
<dbReference type="EMBL" id="JAPQKR010000012">
    <property type="protein sequence ID" value="KAJ5203693.1"/>
    <property type="molecule type" value="Genomic_DNA"/>
</dbReference>
<dbReference type="CDD" id="cd04301">
    <property type="entry name" value="NAT_SF"/>
    <property type="match status" value="1"/>
</dbReference>
<dbReference type="GO" id="GO:0008080">
    <property type="term" value="F:N-acetyltransferase activity"/>
    <property type="evidence" value="ECO:0007669"/>
    <property type="project" value="UniProtKB-ARBA"/>
</dbReference>
<dbReference type="Gene3D" id="3.40.630.30">
    <property type="match status" value="1"/>
</dbReference>
<dbReference type="RefSeq" id="XP_058308172.1">
    <property type="nucleotide sequence ID" value="XM_058451634.1"/>
</dbReference>
<dbReference type="InterPro" id="IPR000182">
    <property type="entry name" value="GNAT_dom"/>
</dbReference>
<dbReference type="PROSITE" id="PS51186">
    <property type="entry name" value="GNAT"/>
    <property type="match status" value="1"/>
</dbReference>
<keyword evidence="1" id="KW-0808">Transferase</keyword>
<accession>A0A9W9MLS5</accession>
<dbReference type="PANTHER" id="PTHR10545:SF29">
    <property type="entry name" value="GH14572P-RELATED"/>
    <property type="match status" value="1"/>
</dbReference>
<organism evidence="4 5">
    <name type="scientific">Penicillium cinerascens</name>
    <dbReference type="NCBI Taxonomy" id="70096"/>
    <lineage>
        <taxon>Eukaryota</taxon>
        <taxon>Fungi</taxon>
        <taxon>Dikarya</taxon>
        <taxon>Ascomycota</taxon>
        <taxon>Pezizomycotina</taxon>
        <taxon>Eurotiomycetes</taxon>
        <taxon>Eurotiomycetidae</taxon>
        <taxon>Eurotiales</taxon>
        <taxon>Aspergillaceae</taxon>
        <taxon>Penicillium</taxon>
    </lineage>
</organism>
<dbReference type="SUPFAM" id="SSF55729">
    <property type="entry name" value="Acyl-CoA N-acyltransferases (Nat)"/>
    <property type="match status" value="1"/>
</dbReference>
<evidence type="ECO:0000313" key="5">
    <source>
        <dbReference type="Proteomes" id="UP001150904"/>
    </source>
</evidence>
<evidence type="ECO:0000259" key="3">
    <source>
        <dbReference type="PROSITE" id="PS51186"/>
    </source>
</evidence>
<dbReference type="InterPro" id="IPR016181">
    <property type="entry name" value="Acyl_CoA_acyltransferase"/>
</dbReference>
<evidence type="ECO:0000256" key="1">
    <source>
        <dbReference type="ARBA" id="ARBA00022679"/>
    </source>
</evidence>
<evidence type="ECO:0000256" key="2">
    <source>
        <dbReference type="ARBA" id="ARBA00023315"/>
    </source>
</evidence>
<proteinExistence type="predicted"/>
<protein>
    <submittedName>
        <fullName evidence="4">Acyl-CoA N-acyltransferase</fullName>
    </submittedName>
</protein>
<comment type="caution">
    <text evidence="4">The sequence shown here is derived from an EMBL/GenBank/DDBJ whole genome shotgun (WGS) entry which is preliminary data.</text>
</comment>
<dbReference type="Pfam" id="PF00583">
    <property type="entry name" value="Acetyltransf_1"/>
    <property type="match status" value="1"/>
</dbReference>
<dbReference type="PANTHER" id="PTHR10545">
    <property type="entry name" value="DIAMINE N-ACETYLTRANSFERASE"/>
    <property type="match status" value="1"/>
</dbReference>
<reference evidence="4" key="1">
    <citation type="submission" date="2022-12" db="EMBL/GenBank/DDBJ databases">
        <authorList>
            <person name="Petersen C."/>
        </authorList>
    </citation>
    <scope>NUCLEOTIDE SEQUENCE</scope>
    <source>
        <strain evidence="4">IBT 15544</strain>
    </source>
</reference>
<dbReference type="AlphaFoldDB" id="A0A9W9MLS5"/>
<dbReference type="OrthoDB" id="9975416at2759"/>
<dbReference type="Proteomes" id="UP001150904">
    <property type="component" value="Unassembled WGS sequence"/>
</dbReference>
<reference evidence="4" key="2">
    <citation type="journal article" date="2023" name="IMA Fungus">
        <title>Comparative genomic study of the Penicillium genus elucidates a diverse pangenome and 15 lateral gene transfer events.</title>
        <authorList>
            <person name="Petersen C."/>
            <person name="Sorensen T."/>
            <person name="Nielsen M.R."/>
            <person name="Sondergaard T.E."/>
            <person name="Sorensen J.L."/>
            <person name="Fitzpatrick D.A."/>
            <person name="Frisvad J.C."/>
            <person name="Nielsen K.L."/>
        </authorList>
    </citation>
    <scope>NUCLEOTIDE SEQUENCE</scope>
    <source>
        <strain evidence="4">IBT 15544</strain>
    </source>
</reference>
<dbReference type="InterPro" id="IPR051016">
    <property type="entry name" value="Diverse_Substrate_AcTransf"/>
</dbReference>